<dbReference type="InterPro" id="IPR026349">
    <property type="entry name" value="CHP04255"/>
</dbReference>
<evidence type="ECO:0000313" key="2">
    <source>
        <dbReference type="Proteomes" id="UP000694232"/>
    </source>
</evidence>
<keyword evidence="2" id="KW-1185">Reference proteome</keyword>
<dbReference type="RefSeq" id="WP_218562455.1">
    <property type="nucleotide sequence ID" value="NZ_CP076643.1"/>
</dbReference>
<dbReference type="AlphaFoldDB" id="A0A975YN26"/>
<sequence>MKKTLEKAPLVHALIHLRFAEVPSIKAIAPELINALHIRMIDEGFPEKIESKAEILEWNFDAASQQMRQKKLSNTRLLFRAAGEQEIVEISESSLILKSTTYRTFSEFYNKFHRLLLVCKETIPNLEKTLLKSVGLRYVDVIAPTGQSTLSDFVQGGVQPPSFGDLGTHLQGHSLKAVKVAENQVLVINFEELATFNKTVQKVLPDNLIEPDAKCGLVINGQQDWFNVESATYGILDIDHTYQFAHSPTFNSEQIEDATIKLYQRASDIFWSVITDEAKRAWGYKETE</sequence>
<evidence type="ECO:0000313" key="1">
    <source>
        <dbReference type="EMBL" id="QXO17209.1"/>
    </source>
</evidence>
<dbReference type="Proteomes" id="UP000694232">
    <property type="component" value="Chromosome 1"/>
</dbReference>
<proteinExistence type="predicted"/>
<reference evidence="1" key="1">
    <citation type="submission" date="2021-06" db="EMBL/GenBank/DDBJ databases">
        <title>Vibrio nov. sp., novel gut bacterium isolated from Yellow Sea oyster.</title>
        <authorList>
            <person name="Muhammad N."/>
            <person name="Nguyen T.H."/>
            <person name="Lee Y.-J."/>
            <person name="Ko J."/>
            <person name="Kim S.-G."/>
        </authorList>
    </citation>
    <scope>NUCLEOTIDE SEQUENCE</scope>
    <source>
        <strain evidence="1">OG9-811</strain>
    </source>
</reference>
<gene>
    <name evidence="1" type="ORF">KNV97_17665</name>
</gene>
<name>A0A975YN26_9VIBR</name>
<organism evidence="1 2">
    <name type="scientific">Vibrio ostreae</name>
    <dbReference type="NCBI Taxonomy" id="2841925"/>
    <lineage>
        <taxon>Bacteria</taxon>
        <taxon>Pseudomonadati</taxon>
        <taxon>Pseudomonadota</taxon>
        <taxon>Gammaproteobacteria</taxon>
        <taxon>Vibrionales</taxon>
        <taxon>Vibrionaceae</taxon>
        <taxon>Vibrio</taxon>
    </lineage>
</organism>
<accession>A0A975YN26</accession>
<dbReference type="EMBL" id="CP076643">
    <property type="protein sequence ID" value="QXO17209.1"/>
    <property type="molecule type" value="Genomic_DNA"/>
</dbReference>
<dbReference type="NCBIfam" id="TIGR04255">
    <property type="entry name" value="sporadTIGR04255"/>
    <property type="match status" value="1"/>
</dbReference>
<dbReference type="KEGG" id="vos:KNV97_17665"/>
<protein>
    <submittedName>
        <fullName evidence="1">TIGR04255 family protein</fullName>
    </submittedName>
</protein>